<dbReference type="RefSeq" id="WP_269308730.1">
    <property type="nucleotide sequence ID" value="NZ_CP098242.1"/>
</dbReference>
<dbReference type="AlphaFoldDB" id="A0A9E9LVP8"/>
<gene>
    <name evidence="1" type="ORF">NB640_10910</name>
</gene>
<dbReference type="KEGG" id="ovb:NB640_10910"/>
<evidence type="ECO:0000313" key="2">
    <source>
        <dbReference type="Proteomes" id="UP001156215"/>
    </source>
</evidence>
<evidence type="ECO:0000313" key="1">
    <source>
        <dbReference type="EMBL" id="WAW09724.1"/>
    </source>
</evidence>
<reference evidence="1" key="1">
    <citation type="journal article" date="2022" name="Front. Microbiol.">
        <title>New perspectives on an old grouping: The genomic and phenotypic variability of Oxalobacter formigenes and the implications for calcium oxalate stone prevention.</title>
        <authorList>
            <person name="Chmiel J.A."/>
            <person name="Carr C."/>
            <person name="Stuivenberg G.A."/>
            <person name="Venema R."/>
            <person name="Chanyi R.M."/>
            <person name="Al K.F."/>
            <person name="Giguere D."/>
            <person name="Say H."/>
            <person name="Akouris P.P."/>
            <person name="Dominguez Romero S.A."/>
            <person name="Kwong A."/>
            <person name="Tai V."/>
            <person name="Koval S.F."/>
            <person name="Razvi H."/>
            <person name="Bjazevic J."/>
            <person name="Burton J.P."/>
        </authorList>
    </citation>
    <scope>NUCLEOTIDE SEQUENCE</scope>
    <source>
        <strain evidence="1">WoOx3</strain>
    </source>
</reference>
<protein>
    <submittedName>
        <fullName evidence="1">Uncharacterized protein</fullName>
    </submittedName>
</protein>
<name>A0A9E9LVP8_9BURK</name>
<keyword evidence="2" id="KW-1185">Reference proteome</keyword>
<dbReference type="Proteomes" id="UP001156215">
    <property type="component" value="Chromosome"/>
</dbReference>
<accession>A0A9E9LVP8</accession>
<dbReference type="EMBL" id="CP098242">
    <property type="protein sequence ID" value="WAW09724.1"/>
    <property type="molecule type" value="Genomic_DNA"/>
</dbReference>
<sequence length="58" mass="6981">MKKEAGVSWWRKNFGGHFFSKRQIILVLTENERRQAAKALYPAEKIRQFQSRPAQRKY</sequence>
<organism evidence="1 2">
    <name type="scientific">Oxalobacter vibrioformis</name>
    <dbReference type="NCBI Taxonomy" id="933080"/>
    <lineage>
        <taxon>Bacteria</taxon>
        <taxon>Pseudomonadati</taxon>
        <taxon>Pseudomonadota</taxon>
        <taxon>Betaproteobacteria</taxon>
        <taxon>Burkholderiales</taxon>
        <taxon>Oxalobacteraceae</taxon>
        <taxon>Oxalobacter</taxon>
    </lineage>
</organism>
<proteinExistence type="predicted"/>